<dbReference type="Gene3D" id="2.60.120.10">
    <property type="entry name" value="Jelly Rolls"/>
    <property type="match status" value="1"/>
</dbReference>
<sequence length="193" mass="20780">MSSTLPSPTRVVLSNDPIRPSDGKRYDEPGVEVAVHTLEPEPVFGGILKRVTIGTHAAVPTTNDGPMHLDAVPGAGVVLPGGANIYYLDFAPDSEVPMHRTTSTDYVIIVEGTLTVLSPTGPFNVVDGKGTYQVSETVCRAGDVVTQRGSMHAWANRTDKWVRLICVVLAASPARVDVEGEGETKQFEERWLQ</sequence>
<reference evidence="2" key="1">
    <citation type="submission" date="2022-07" db="EMBL/GenBank/DDBJ databases">
        <title>Fungi with potential for degradation of polypropylene.</title>
        <authorList>
            <person name="Gostincar C."/>
        </authorList>
    </citation>
    <scope>NUCLEOTIDE SEQUENCE</scope>
    <source>
        <strain evidence="2">EXF-13308</strain>
    </source>
</reference>
<name>A0AA38S3A7_9PEZI</name>
<dbReference type="PANTHER" id="PTHR36156">
    <property type="entry name" value="SLR2101 PROTEIN"/>
    <property type="match status" value="1"/>
</dbReference>
<dbReference type="InterPro" id="IPR047142">
    <property type="entry name" value="OryJ/VirC-like"/>
</dbReference>
<dbReference type="SUPFAM" id="SSF51182">
    <property type="entry name" value="RmlC-like cupins"/>
    <property type="match status" value="1"/>
</dbReference>
<dbReference type="Proteomes" id="UP001174694">
    <property type="component" value="Unassembled WGS sequence"/>
</dbReference>
<evidence type="ECO:0000313" key="2">
    <source>
        <dbReference type="EMBL" id="KAJ9155339.1"/>
    </source>
</evidence>
<protein>
    <submittedName>
        <fullName evidence="2">Uncharacterized protein</fullName>
    </submittedName>
</protein>
<dbReference type="InterPro" id="IPR014710">
    <property type="entry name" value="RmlC-like_jellyroll"/>
</dbReference>
<proteinExistence type="predicted"/>
<dbReference type="AlphaFoldDB" id="A0AA38S3A7"/>
<organism evidence="2 3">
    <name type="scientific">Pleurostoma richardsiae</name>
    <dbReference type="NCBI Taxonomy" id="41990"/>
    <lineage>
        <taxon>Eukaryota</taxon>
        <taxon>Fungi</taxon>
        <taxon>Dikarya</taxon>
        <taxon>Ascomycota</taxon>
        <taxon>Pezizomycotina</taxon>
        <taxon>Sordariomycetes</taxon>
        <taxon>Sordariomycetidae</taxon>
        <taxon>Calosphaeriales</taxon>
        <taxon>Pleurostomataceae</taxon>
        <taxon>Pleurostoma</taxon>
    </lineage>
</organism>
<dbReference type="PANTHER" id="PTHR36156:SF2">
    <property type="entry name" value="CUPIN TYPE-2 DOMAIN-CONTAINING PROTEIN"/>
    <property type="match status" value="1"/>
</dbReference>
<evidence type="ECO:0000256" key="1">
    <source>
        <dbReference type="SAM" id="MobiDB-lite"/>
    </source>
</evidence>
<evidence type="ECO:0000313" key="3">
    <source>
        <dbReference type="Proteomes" id="UP001174694"/>
    </source>
</evidence>
<dbReference type="EMBL" id="JANBVO010000003">
    <property type="protein sequence ID" value="KAJ9155339.1"/>
    <property type="molecule type" value="Genomic_DNA"/>
</dbReference>
<dbReference type="CDD" id="cd02231">
    <property type="entry name" value="cupin_BLL6423-like"/>
    <property type="match status" value="1"/>
</dbReference>
<keyword evidence="3" id="KW-1185">Reference proteome</keyword>
<accession>A0AA38S3A7</accession>
<dbReference type="InterPro" id="IPR011051">
    <property type="entry name" value="RmlC_Cupin_sf"/>
</dbReference>
<feature type="region of interest" description="Disordered" evidence="1">
    <location>
        <begin position="1"/>
        <end position="26"/>
    </location>
</feature>
<comment type="caution">
    <text evidence="2">The sequence shown here is derived from an EMBL/GenBank/DDBJ whole genome shotgun (WGS) entry which is preliminary data.</text>
</comment>
<gene>
    <name evidence="2" type="ORF">NKR23_g2089</name>
</gene>